<dbReference type="PANTHER" id="PTHR16156:SF10">
    <property type="entry name" value="AFTIPHILIN-RELATED"/>
    <property type="match status" value="1"/>
</dbReference>
<feature type="compositionally biased region" description="Low complexity" evidence="1">
    <location>
        <begin position="847"/>
        <end position="858"/>
    </location>
</feature>
<feature type="compositionally biased region" description="Basic and acidic residues" evidence="1">
    <location>
        <begin position="925"/>
        <end position="940"/>
    </location>
</feature>
<evidence type="ECO:0000313" key="3">
    <source>
        <dbReference type="EMBL" id="KAL3398642.1"/>
    </source>
</evidence>
<dbReference type="PANTHER" id="PTHR16156">
    <property type="entry name" value="AFTIPHILIN A-RELATED"/>
    <property type="match status" value="1"/>
</dbReference>
<comment type="caution">
    <text evidence="3">The sequence shown here is derived from an EMBL/GenBank/DDBJ whole genome shotgun (WGS) entry which is preliminary data.</text>
</comment>
<feature type="region of interest" description="Disordered" evidence="1">
    <location>
        <begin position="832"/>
        <end position="940"/>
    </location>
</feature>
<protein>
    <recommendedName>
        <fullName evidence="2">Aftiphilin clathrin-binding box domain-containing protein</fullName>
    </recommendedName>
</protein>
<evidence type="ECO:0000256" key="1">
    <source>
        <dbReference type="SAM" id="MobiDB-lite"/>
    </source>
</evidence>
<sequence length="1006" mass="111943">MAIPPLLSSTPPPLDNYGESEDDEFGDFTAAGIDGLSLASDSPYKVLTPVPSECNTPKIHNGFTPALVPSLIKDEIAKAATMDQILTIEKTDDIVRHIHLDDRTNSVSVKNNGDPDSLSHDSNLDLPIDNGANISKSNSDSLSYLRNEINAKRSDNNDIVSSNNSSIDDSAKTGCEFDESLSNNGNIDDAEPLSLILDDPNTISDIQQNLDDDFYDYENFKDPLESDNPVTNKSISNVQEHYKEPNVQSKIFKNQDIPFDNHCNNSSAVSSSIQDSIEAKLDTNSNDLKVIDEDQPTLVLNGLTQEKNQDETSNDELFNNFQFNGLLRETAINEVNFNSTERKQTTFENLNFSFSDSENVEEPNLTSTYVNILHKNDYLENLESESMVDDSINNLQQSKNDFTDETANSDEDVHLDTRINKFPMSYDSFNTESSTKDNLGHNEKLNCDFSNFQNQQNCTEEPILHSVLADVQDDSAKSNQVSDKSSSSSMHNYFDFDSSLPDFQNVSTENDIFAKDPKNDDCFTSKNIPSTEVSEKLGAYKTKTIHNEQELTTVKISSLDVDDEFGDFADFSSAPVENVNENIEISENIVVKQEQTAFNDEEDDFADFADFADFKSSAPIVEKAPASLKESICQIDNENAANKIEDIIINMFPTCPENSAVDLQSLILKSDEVWRSLKSVEETHALTYQWSNSSSNNALLNSLGIDSRNILFGPRWNPNIPRFAANLGFSPLEPVKASSIDAQPTASSSKSQNILDNEDVPVAQFDWNSAGLVNPLEGSGGLSALLPLDLLYPFDPLLTSHCSAHSESYHHHYHRHHHHAASARSSVYNYVVDSSSSQHQAQQNKISRQSSSSNLPKSQKSHQSLRIIEPLPGPSSSDWKKADAHPKLKTEMPKGSKHSHSSRTHLHGSNTIKNDSLRLESSATEVHRPEQHIRKSSINKKEQLTVQENVVLDKYGKPMTVRPETMKVLNQLPDLSFLSARTLLYNPDQKQIHMDLGAVINRKMPG</sequence>
<dbReference type="InterPro" id="IPR046359">
    <property type="entry name" value="Aftin-like"/>
</dbReference>
<feature type="compositionally biased region" description="Basic and acidic residues" evidence="1">
    <location>
        <begin position="878"/>
        <end position="894"/>
    </location>
</feature>
<dbReference type="EMBL" id="JBJJXI010000059">
    <property type="protein sequence ID" value="KAL3398642.1"/>
    <property type="molecule type" value="Genomic_DNA"/>
</dbReference>
<feature type="region of interest" description="Disordered" evidence="1">
    <location>
        <begin position="155"/>
        <end position="190"/>
    </location>
</feature>
<feature type="region of interest" description="Disordered" evidence="1">
    <location>
        <begin position="1"/>
        <end position="26"/>
    </location>
</feature>
<reference evidence="3 4" key="1">
    <citation type="journal article" date="2024" name="bioRxiv">
        <title>A reference genome for Trichogramma kaykai: A tiny desert-dwelling parasitoid wasp with competing sex-ratio distorters.</title>
        <authorList>
            <person name="Culotta J."/>
            <person name="Lindsey A.R."/>
        </authorList>
    </citation>
    <scope>NUCLEOTIDE SEQUENCE [LARGE SCALE GENOMIC DNA]</scope>
    <source>
        <strain evidence="3 4">KSX58</strain>
    </source>
</reference>
<feature type="domain" description="Aftiphilin clathrin-binding box" evidence="2">
    <location>
        <begin position="670"/>
        <end position="738"/>
    </location>
</feature>
<dbReference type="AlphaFoldDB" id="A0ABD2X086"/>
<keyword evidence="4" id="KW-1185">Reference proteome</keyword>
<evidence type="ECO:0000313" key="4">
    <source>
        <dbReference type="Proteomes" id="UP001627154"/>
    </source>
</evidence>
<gene>
    <name evidence="3" type="ORF">TKK_007777</name>
</gene>
<feature type="compositionally biased region" description="Polar residues" evidence="1">
    <location>
        <begin position="907"/>
        <end position="924"/>
    </location>
</feature>
<name>A0ABD2X086_9HYME</name>
<evidence type="ECO:0000259" key="2">
    <source>
        <dbReference type="Pfam" id="PF15045"/>
    </source>
</evidence>
<proteinExistence type="predicted"/>
<dbReference type="InterPro" id="IPR029205">
    <property type="entry name" value="Clathrin-bd"/>
</dbReference>
<feature type="compositionally biased region" description="Low complexity" evidence="1">
    <location>
        <begin position="157"/>
        <end position="168"/>
    </location>
</feature>
<organism evidence="3 4">
    <name type="scientific">Trichogramma kaykai</name>
    <dbReference type="NCBI Taxonomy" id="54128"/>
    <lineage>
        <taxon>Eukaryota</taxon>
        <taxon>Metazoa</taxon>
        <taxon>Ecdysozoa</taxon>
        <taxon>Arthropoda</taxon>
        <taxon>Hexapoda</taxon>
        <taxon>Insecta</taxon>
        <taxon>Pterygota</taxon>
        <taxon>Neoptera</taxon>
        <taxon>Endopterygota</taxon>
        <taxon>Hymenoptera</taxon>
        <taxon>Apocrita</taxon>
        <taxon>Proctotrupomorpha</taxon>
        <taxon>Chalcidoidea</taxon>
        <taxon>Trichogrammatidae</taxon>
        <taxon>Trichogramma</taxon>
    </lineage>
</organism>
<dbReference type="Proteomes" id="UP001627154">
    <property type="component" value="Unassembled WGS sequence"/>
</dbReference>
<accession>A0ABD2X086</accession>
<dbReference type="Pfam" id="PF15045">
    <property type="entry name" value="Clathrin_bdg"/>
    <property type="match status" value="1"/>
</dbReference>
<feature type="compositionally biased region" description="Basic residues" evidence="1">
    <location>
        <begin position="895"/>
        <end position="906"/>
    </location>
</feature>